<dbReference type="PANTHER" id="PTHR11579">
    <property type="entry name" value="PROTEIN-L-ISOASPARTATE O-METHYLTRANSFERASE"/>
    <property type="match status" value="1"/>
</dbReference>
<dbReference type="EC" id="2.1.1.77" evidence="3"/>
<sequence>MKWNALTDALRESGALSVDWEPVFRAVPRRLFVPDRVHHGGEWLDRAERPGEWGELVASDVPLVTRLDEDGRTPASSSSMPTVVARMLWHLRVTDGMRVLDIGTGAGWTAALLARRLGVENVTTVELDPELSGAARRRLVANGLPVTAVVGDGMLGHPAGAPYDRIHVTAAVQRVPGALVEQTVPGGVIVVPYGTAFCNGGLLRLTVADDGRSASGPFVEDVAFMWVRDQRPGSGEFEVEDVRHGPSALDPAAVAERTDAAFAIGLRLPGLFRREVWAGYDRFGTGRFEVWDGVSYAHCRLADRDGKHAVSQSGPRNLWDEVTAAHAWWQRQGEPGLDRFGLTVNVAGEHRVWLDEPDRVVG</sequence>
<comment type="subcellular location">
    <subcellularLocation>
        <location evidence="1">Cytoplasm</location>
    </subcellularLocation>
</comment>
<dbReference type="RefSeq" id="WP_117487512.1">
    <property type="nucleotide sequence ID" value="NZ_QVIG01000001.1"/>
</dbReference>
<dbReference type="AlphaFoldDB" id="A0A372ZUX4"/>
<dbReference type="GO" id="GO:0004719">
    <property type="term" value="F:protein-L-isoaspartate (D-aspartate) O-methyltransferase activity"/>
    <property type="evidence" value="ECO:0007669"/>
    <property type="project" value="UniProtKB-EC"/>
</dbReference>
<dbReference type="Pfam" id="PF01135">
    <property type="entry name" value="PCMT"/>
    <property type="match status" value="1"/>
</dbReference>
<organism evidence="12 13">
    <name type="scientific">Kitasatospora xanthocidica</name>
    <dbReference type="NCBI Taxonomy" id="83382"/>
    <lineage>
        <taxon>Bacteria</taxon>
        <taxon>Bacillati</taxon>
        <taxon>Actinomycetota</taxon>
        <taxon>Actinomycetes</taxon>
        <taxon>Kitasatosporales</taxon>
        <taxon>Streptomycetaceae</taxon>
        <taxon>Kitasatospora</taxon>
    </lineage>
</organism>
<dbReference type="GO" id="GO:0005737">
    <property type="term" value="C:cytoplasm"/>
    <property type="evidence" value="ECO:0007669"/>
    <property type="project" value="UniProtKB-SubCell"/>
</dbReference>
<evidence type="ECO:0000313" key="12">
    <source>
        <dbReference type="EMBL" id="RGD59274.1"/>
    </source>
</evidence>
<keyword evidence="5" id="KW-0963">Cytoplasm</keyword>
<keyword evidence="7 12" id="KW-0808">Transferase</keyword>
<evidence type="ECO:0000256" key="9">
    <source>
        <dbReference type="ARBA" id="ARBA00030757"/>
    </source>
</evidence>
<comment type="similarity">
    <text evidence="2">Belongs to the methyltransferase superfamily. L-isoaspartyl/D-aspartyl protein methyltransferase family.</text>
</comment>
<dbReference type="GO" id="GO:0032259">
    <property type="term" value="P:methylation"/>
    <property type="evidence" value="ECO:0007669"/>
    <property type="project" value="UniProtKB-KW"/>
</dbReference>
<dbReference type="CDD" id="cd02440">
    <property type="entry name" value="AdoMet_MTases"/>
    <property type="match status" value="1"/>
</dbReference>
<reference evidence="12 13" key="1">
    <citation type="submission" date="2018-08" db="EMBL/GenBank/DDBJ databases">
        <title>Diversity &amp; Physiological Properties of Lignin-Decomposing Actinobacteria from Soil.</title>
        <authorList>
            <person name="Roh S.G."/>
            <person name="Kim S.B."/>
        </authorList>
    </citation>
    <scope>NUCLEOTIDE SEQUENCE [LARGE SCALE GENOMIC DNA]</scope>
    <source>
        <strain evidence="12 13">MMS17-GH009</strain>
    </source>
</reference>
<evidence type="ECO:0000256" key="8">
    <source>
        <dbReference type="ARBA" id="ARBA00022691"/>
    </source>
</evidence>
<dbReference type="EMBL" id="QVIG01000001">
    <property type="protein sequence ID" value="RGD59274.1"/>
    <property type="molecule type" value="Genomic_DNA"/>
</dbReference>
<proteinExistence type="inferred from homology"/>
<protein>
    <recommendedName>
        <fullName evidence="4">Protein-L-isoaspartate O-methyltransferase</fullName>
        <ecNumber evidence="3">2.1.1.77</ecNumber>
    </recommendedName>
    <alternativeName>
        <fullName evidence="11">L-isoaspartyl protein carboxyl methyltransferase</fullName>
    </alternativeName>
    <alternativeName>
        <fullName evidence="9">Protein L-isoaspartyl methyltransferase</fullName>
    </alternativeName>
    <alternativeName>
        <fullName evidence="10">Protein-beta-aspartate methyltransferase</fullName>
    </alternativeName>
</protein>
<evidence type="ECO:0000256" key="1">
    <source>
        <dbReference type="ARBA" id="ARBA00004496"/>
    </source>
</evidence>
<evidence type="ECO:0000256" key="5">
    <source>
        <dbReference type="ARBA" id="ARBA00022490"/>
    </source>
</evidence>
<evidence type="ECO:0000256" key="6">
    <source>
        <dbReference type="ARBA" id="ARBA00022603"/>
    </source>
</evidence>
<keyword evidence="13" id="KW-1185">Reference proteome</keyword>
<evidence type="ECO:0000313" key="13">
    <source>
        <dbReference type="Proteomes" id="UP000263377"/>
    </source>
</evidence>
<dbReference type="PANTHER" id="PTHR11579:SF0">
    <property type="entry name" value="PROTEIN-L-ISOASPARTATE(D-ASPARTATE) O-METHYLTRANSFERASE"/>
    <property type="match status" value="1"/>
</dbReference>
<evidence type="ECO:0000256" key="7">
    <source>
        <dbReference type="ARBA" id="ARBA00022679"/>
    </source>
</evidence>
<keyword evidence="6 12" id="KW-0489">Methyltransferase</keyword>
<evidence type="ECO:0000256" key="4">
    <source>
        <dbReference type="ARBA" id="ARBA00013346"/>
    </source>
</evidence>
<dbReference type="InterPro" id="IPR029063">
    <property type="entry name" value="SAM-dependent_MTases_sf"/>
</dbReference>
<evidence type="ECO:0000256" key="11">
    <source>
        <dbReference type="ARBA" id="ARBA00031350"/>
    </source>
</evidence>
<evidence type="ECO:0000256" key="10">
    <source>
        <dbReference type="ARBA" id="ARBA00031323"/>
    </source>
</evidence>
<comment type="caution">
    <text evidence="12">The sequence shown here is derived from an EMBL/GenBank/DDBJ whole genome shotgun (WGS) entry which is preliminary data.</text>
</comment>
<dbReference type="InterPro" id="IPR000682">
    <property type="entry name" value="PCMT"/>
</dbReference>
<dbReference type="SUPFAM" id="SSF53335">
    <property type="entry name" value="S-adenosyl-L-methionine-dependent methyltransferases"/>
    <property type="match status" value="1"/>
</dbReference>
<gene>
    <name evidence="12" type="ORF">DR950_17115</name>
</gene>
<accession>A0A372ZUX4</accession>
<name>A0A372ZUX4_9ACTN</name>
<keyword evidence="8" id="KW-0949">S-adenosyl-L-methionine</keyword>
<evidence type="ECO:0000256" key="2">
    <source>
        <dbReference type="ARBA" id="ARBA00005369"/>
    </source>
</evidence>
<dbReference type="Gene3D" id="3.40.50.150">
    <property type="entry name" value="Vaccinia Virus protein VP39"/>
    <property type="match status" value="1"/>
</dbReference>
<dbReference type="Proteomes" id="UP000263377">
    <property type="component" value="Unassembled WGS sequence"/>
</dbReference>
<evidence type="ECO:0000256" key="3">
    <source>
        <dbReference type="ARBA" id="ARBA00011890"/>
    </source>
</evidence>